<keyword evidence="4" id="KW-1185">Reference proteome</keyword>
<dbReference type="GO" id="GO:0005829">
    <property type="term" value="C:cytosol"/>
    <property type="evidence" value="ECO:0007669"/>
    <property type="project" value="TreeGrafter"/>
</dbReference>
<name>A0A4D7CB78_9SPHN</name>
<evidence type="ECO:0000259" key="2">
    <source>
        <dbReference type="PROSITE" id="PS50943"/>
    </source>
</evidence>
<dbReference type="InterPro" id="IPR001387">
    <property type="entry name" value="Cro/C1-type_HTH"/>
</dbReference>
<dbReference type="InterPro" id="IPR010982">
    <property type="entry name" value="Lambda_DNA-bd_dom_sf"/>
</dbReference>
<protein>
    <submittedName>
        <fullName evidence="3">Helix-turn-helix transcriptional regulator</fullName>
    </submittedName>
</protein>
<organism evidence="3 4">
    <name type="scientific">Hankyongella ginsenosidimutans</name>
    <dbReference type="NCBI Taxonomy" id="1763828"/>
    <lineage>
        <taxon>Bacteria</taxon>
        <taxon>Pseudomonadati</taxon>
        <taxon>Pseudomonadota</taxon>
        <taxon>Alphaproteobacteria</taxon>
        <taxon>Sphingomonadales</taxon>
        <taxon>Sphingomonadaceae</taxon>
        <taxon>Hankyongella</taxon>
    </lineage>
</organism>
<dbReference type="GO" id="GO:0003677">
    <property type="term" value="F:DNA binding"/>
    <property type="evidence" value="ECO:0007669"/>
    <property type="project" value="UniProtKB-KW"/>
</dbReference>
<dbReference type="SUPFAM" id="SSF47413">
    <property type="entry name" value="lambda repressor-like DNA-binding domains"/>
    <property type="match status" value="1"/>
</dbReference>
<dbReference type="InterPro" id="IPR050807">
    <property type="entry name" value="TransReg_Diox_bact_type"/>
</dbReference>
<dbReference type="GO" id="GO:0003700">
    <property type="term" value="F:DNA-binding transcription factor activity"/>
    <property type="evidence" value="ECO:0007669"/>
    <property type="project" value="TreeGrafter"/>
</dbReference>
<proteinExistence type="predicted"/>
<dbReference type="AlphaFoldDB" id="A0A4D7CB78"/>
<dbReference type="PANTHER" id="PTHR46797">
    <property type="entry name" value="HTH-TYPE TRANSCRIPTIONAL REGULATOR"/>
    <property type="match status" value="1"/>
</dbReference>
<evidence type="ECO:0000313" key="3">
    <source>
        <dbReference type="EMBL" id="QCI79106.1"/>
    </source>
</evidence>
<dbReference type="Gene3D" id="1.10.260.40">
    <property type="entry name" value="lambda repressor-like DNA-binding domains"/>
    <property type="match status" value="1"/>
</dbReference>
<dbReference type="PROSITE" id="PS50943">
    <property type="entry name" value="HTH_CROC1"/>
    <property type="match status" value="1"/>
</dbReference>
<accession>A0A4D7CB78</accession>
<reference evidence="4" key="1">
    <citation type="submission" date="2019-04" db="EMBL/GenBank/DDBJ databases">
        <title>Complete genome sequence of Sphingomonas sp. W1-2-3.</title>
        <authorList>
            <person name="Im W.T."/>
        </authorList>
    </citation>
    <scope>NUCLEOTIDE SEQUENCE [LARGE SCALE GENOMIC DNA]</scope>
    <source>
        <strain evidence="4">W1-2-3</strain>
    </source>
</reference>
<dbReference type="EMBL" id="CP039704">
    <property type="protein sequence ID" value="QCI79106.1"/>
    <property type="molecule type" value="Genomic_DNA"/>
</dbReference>
<keyword evidence="1" id="KW-0238">DNA-binding</keyword>
<sequence length="108" mass="11683">MDASKSFSLNLRKLRLAMRITQEALAHDAGTSSSYLSAIENGRSSPTLKAMERLAKALGVNAVYLLSGRISISIVSDDELEIGAILARPAVTLRRHPHKPTGRPSKTK</sequence>
<dbReference type="Proteomes" id="UP000298714">
    <property type="component" value="Chromosome"/>
</dbReference>
<dbReference type="SMART" id="SM00530">
    <property type="entry name" value="HTH_XRE"/>
    <property type="match status" value="1"/>
</dbReference>
<feature type="domain" description="HTH cro/C1-type" evidence="2">
    <location>
        <begin position="11"/>
        <end position="65"/>
    </location>
</feature>
<dbReference type="KEGG" id="hgn:E6W36_04545"/>
<dbReference type="RefSeq" id="WP_017499963.1">
    <property type="nucleotide sequence ID" value="NZ_CP039704.1"/>
</dbReference>
<evidence type="ECO:0000313" key="4">
    <source>
        <dbReference type="Proteomes" id="UP000298714"/>
    </source>
</evidence>
<dbReference type="Pfam" id="PF01381">
    <property type="entry name" value="HTH_3"/>
    <property type="match status" value="1"/>
</dbReference>
<dbReference type="PANTHER" id="PTHR46797:SF1">
    <property type="entry name" value="METHYLPHOSPHONATE SYNTHASE"/>
    <property type="match status" value="1"/>
</dbReference>
<evidence type="ECO:0000256" key="1">
    <source>
        <dbReference type="ARBA" id="ARBA00023125"/>
    </source>
</evidence>
<dbReference type="CDD" id="cd00093">
    <property type="entry name" value="HTH_XRE"/>
    <property type="match status" value="1"/>
</dbReference>
<gene>
    <name evidence="3" type="ORF">E6W36_04545</name>
</gene>